<dbReference type="Proteomes" id="UP000176608">
    <property type="component" value="Unassembled WGS sequence"/>
</dbReference>
<dbReference type="AlphaFoldDB" id="A0A1F4UUF3"/>
<evidence type="ECO:0000313" key="2">
    <source>
        <dbReference type="Proteomes" id="UP000176608"/>
    </source>
</evidence>
<sequence length="121" mass="13995">MQENIDPLSTKLVITEEGLDAMNKLGAVTLIQYPVYTSEGAQFFAPPDPKLFDYVVISSRPMENFKRPEVKKEFPFYVEKLENFENMLLDPENFKLIKSFTLPKPNLIPLSDVFIYENVTK</sequence>
<accession>A0A1F4UUF3</accession>
<evidence type="ECO:0000313" key="1">
    <source>
        <dbReference type="EMBL" id="OGC47833.1"/>
    </source>
</evidence>
<dbReference type="EMBL" id="MEVA01000003">
    <property type="protein sequence ID" value="OGC47833.1"/>
    <property type="molecule type" value="Genomic_DNA"/>
</dbReference>
<gene>
    <name evidence="1" type="ORF">A2886_00435</name>
</gene>
<name>A0A1F4UUF3_UNCKA</name>
<protein>
    <submittedName>
        <fullName evidence="1">Uncharacterized protein</fullName>
    </submittedName>
</protein>
<reference evidence="1 2" key="1">
    <citation type="journal article" date="2016" name="Nat. Commun.">
        <title>Thousands of microbial genomes shed light on interconnected biogeochemical processes in an aquifer system.</title>
        <authorList>
            <person name="Anantharaman K."/>
            <person name="Brown C.T."/>
            <person name="Hug L.A."/>
            <person name="Sharon I."/>
            <person name="Castelle C.J."/>
            <person name="Probst A.J."/>
            <person name="Thomas B.C."/>
            <person name="Singh A."/>
            <person name="Wilkins M.J."/>
            <person name="Karaoz U."/>
            <person name="Brodie E.L."/>
            <person name="Williams K.H."/>
            <person name="Hubbard S.S."/>
            <person name="Banfield J.F."/>
        </authorList>
    </citation>
    <scope>NUCLEOTIDE SEQUENCE [LARGE SCALE GENOMIC DNA]</scope>
</reference>
<organism evidence="1 2">
    <name type="scientific">candidate division WWE3 bacterium RIFCSPHIGHO2_01_FULL_42_13</name>
    <dbReference type="NCBI Taxonomy" id="1802617"/>
    <lineage>
        <taxon>Bacteria</taxon>
        <taxon>Katanobacteria</taxon>
    </lineage>
</organism>
<comment type="caution">
    <text evidence="1">The sequence shown here is derived from an EMBL/GenBank/DDBJ whole genome shotgun (WGS) entry which is preliminary data.</text>
</comment>
<proteinExistence type="predicted"/>